<organism evidence="1 2">
    <name type="scientific">Elysia crispata</name>
    <name type="common">lettuce slug</name>
    <dbReference type="NCBI Taxonomy" id="231223"/>
    <lineage>
        <taxon>Eukaryota</taxon>
        <taxon>Metazoa</taxon>
        <taxon>Spiralia</taxon>
        <taxon>Lophotrochozoa</taxon>
        <taxon>Mollusca</taxon>
        <taxon>Gastropoda</taxon>
        <taxon>Heterobranchia</taxon>
        <taxon>Euthyneura</taxon>
        <taxon>Panpulmonata</taxon>
        <taxon>Sacoglossa</taxon>
        <taxon>Placobranchoidea</taxon>
        <taxon>Plakobranchidae</taxon>
        <taxon>Elysia</taxon>
    </lineage>
</organism>
<proteinExistence type="predicted"/>
<protein>
    <submittedName>
        <fullName evidence="1">Uncharacterized protein</fullName>
    </submittedName>
</protein>
<keyword evidence="2" id="KW-1185">Reference proteome</keyword>
<name>A0AAE1DI84_9GAST</name>
<comment type="caution">
    <text evidence="1">The sequence shown here is derived from an EMBL/GenBank/DDBJ whole genome shotgun (WGS) entry which is preliminary data.</text>
</comment>
<gene>
    <name evidence="1" type="ORF">RRG08_066464</name>
</gene>
<evidence type="ECO:0000313" key="2">
    <source>
        <dbReference type="Proteomes" id="UP001283361"/>
    </source>
</evidence>
<dbReference type="Proteomes" id="UP001283361">
    <property type="component" value="Unassembled WGS sequence"/>
</dbReference>
<reference evidence="1" key="1">
    <citation type="journal article" date="2023" name="G3 (Bethesda)">
        <title>A reference genome for the long-term kleptoplast-retaining sea slug Elysia crispata morphotype clarki.</title>
        <authorList>
            <person name="Eastman K.E."/>
            <person name="Pendleton A.L."/>
            <person name="Shaikh M.A."/>
            <person name="Suttiyut T."/>
            <person name="Ogas R."/>
            <person name="Tomko P."/>
            <person name="Gavelis G."/>
            <person name="Widhalm J.R."/>
            <person name="Wisecaver J.H."/>
        </authorList>
    </citation>
    <scope>NUCLEOTIDE SEQUENCE</scope>
    <source>
        <strain evidence="1">ECLA1</strain>
    </source>
</reference>
<sequence length="150" mass="16416">MVSRPFGALTFSLGSPAGSLEVRYFSVITVRRTGGWGAHLQFGQSSRQFGAPHLNTQCRYNDYILVYCVLGVDSLTSLTRVPHLPASSVPRWQSSRLDRLRELSGSGDRISSSPLGASLLGATCGLWSKKMLEWASHNNNKICDILVVAF</sequence>
<dbReference type="AlphaFoldDB" id="A0AAE1DI84"/>
<accession>A0AAE1DI84</accession>
<dbReference type="EMBL" id="JAWDGP010003790">
    <property type="protein sequence ID" value="KAK3770730.1"/>
    <property type="molecule type" value="Genomic_DNA"/>
</dbReference>
<evidence type="ECO:0000313" key="1">
    <source>
        <dbReference type="EMBL" id="KAK3770730.1"/>
    </source>
</evidence>